<dbReference type="GO" id="GO:0015031">
    <property type="term" value="P:protein transport"/>
    <property type="evidence" value="ECO:0007669"/>
    <property type="project" value="UniProtKB-KW"/>
</dbReference>
<feature type="compositionally biased region" description="Polar residues" evidence="7">
    <location>
        <begin position="1046"/>
        <end position="1065"/>
    </location>
</feature>
<evidence type="ECO:0000256" key="3">
    <source>
        <dbReference type="ARBA" id="ARBA00022448"/>
    </source>
</evidence>
<feature type="region of interest" description="Disordered" evidence="7">
    <location>
        <begin position="368"/>
        <end position="404"/>
    </location>
</feature>
<feature type="domain" description="Sec16 Sec23-binding" evidence="8">
    <location>
        <begin position="655"/>
        <end position="947"/>
    </location>
</feature>
<feature type="compositionally biased region" description="Polar residues" evidence="7">
    <location>
        <begin position="1289"/>
        <end position="1325"/>
    </location>
</feature>
<comment type="similarity">
    <text evidence="2 6">Belongs to the SEC16 family.</text>
</comment>
<evidence type="ECO:0000256" key="2">
    <source>
        <dbReference type="ARBA" id="ARBA00005927"/>
    </source>
</evidence>
<dbReference type="GO" id="GO:0007030">
    <property type="term" value="P:Golgi organization"/>
    <property type="evidence" value="ECO:0007669"/>
    <property type="project" value="TreeGrafter"/>
</dbReference>
<dbReference type="GO" id="GO:0070971">
    <property type="term" value="C:endoplasmic reticulum exit site"/>
    <property type="evidence" value="ECO:0007669"/>
    <property type="project" value="UniProtKB-ARBA"/>
</dbReference>
<keyword evidence="6" id="KW-0653">Protein transport</keyword>
<keyword evidence="5 6" id="KW-0931">ER-Golgi transport</keyword>
<dbReference type="PANTHER" id="PTHR13402">
    <property type="entry name" value="RGPR-RELATED"/>
    <property type="match status" value="1"/>
</dbReference>
<evidence type="ECO:0000313" key="11">
    <source>
        <dbReference type="Proteomes" id="UP000596660"/>
    </source>
</evidence>
<dbReference type="Pfam" id="PF12931">
    <property type="entry name" value="TPR_Sec16"/>
    <property type="match status" value="1"/>
</dbReference>
<dbReference type="CDD" id="cd09233">
    <property type="entry name" value="ACE1-Sec16-like"/>
    <property type="match status" value="1"/>
</dbReference>
<keyword evidence="11" id="KW-1185">Reference proteome</keyword>
<reference evidence="10" key="2">
    <citation type="submission" date="2021-03" db="UniProtKB">
        <authorList>
            <consortium name="EnsemblPlants"/>
        </authorList>
    </citation>
    <scope>IDENTIFICATION</scope>
</reference>
<proteinExistence type="inferred from homology"/>
<dbReference type="OMA" id="MNCESSD"/>
<evidence type="ECO:0000259" key="8">
    <source>
        <dbReference type="Pfam" id="PF12931"/>
    </source>
</evidence>
<dbReference type="Gene3D" id="1.25.40.1030">
    <property type="match status" value="1"/>
</dbReference>
<keyword evidence="4 6" id="KW-0256">Endoplasmic reticulum</keyword>
<feature type="compositionally biased region" description="Low complexity" evidence="7">
    <location>
        <begin position="1159"/>
        <end position="1173"/>
    </location>
</feature>
<feature type="region of interest" description="Disordered" evidence="7">
    <location>
        <begin position="1230"/>
        <end position="1352"/>
    </location>
</feature>
<keyword evidence="3 6" id="KW-0813">Transport</keyword>
<evidence type="ECO:0000313" key="10">
    <source>
        <dbReference type="EnsemblPlants" id="AUR62043758-RA:cds"/>
    </source>
</evidence>
<evidence type="ECO:0000256" key="1">
    <source>
        <dbReference type="ARBA" id="ARBA00004240"/>
    </source>
</evidence>
<organism evidence="10 11">
    <name type="scientific">Chenopodium quinoa</name>
    <name type="common">Quinoa</name>
    <dbReference type="NCBI Taxonomy" id="63459"/>
    <lineage>
        <taxon>Eukaryota</taxon>
        <taxon>Viridiplantae</taxon>
        <taxon>Streptophyta</taxon>
        <taxon>Embryophyta</taxon>
        <taxon>Tracheophyta</taxon>
        <taxon>Spermatophyta</taxon>
        <taxon>Magnoliopsida</taxon>
        <taxon>eudicotyledons</taxon>
        <taxon>Gunneridae</taxon>
        <taxon>Pentapetalae</taxon>
        <taxon>Caryophyllales</taxon>
        <taxon>Chenopodiaceae</taxon>
        <taxon>Chenopodioideae</taxon>
        <taxon>Atripliceae</taxon>
        <taxon>Chenopodium</taxon>
    </lineage>
</organism>
<feature type="region of interest" description="Disordered" evidence="7">
    <location>
        <begin position="1029"/>
        <end position="1065"/>
    </location>
</feature>
<keyword evidence="6" id="KW-0472">Membrane</keyword>
<dbReference type="GO" id="GO:0016192">
    <property type="term" value="P:vesicle-mediated transport"/>
    <property type="evidence" value="ECO:0007669"/>
    <property type="project" value="UniProtKB-KW"/>
</dbReference>
<dbReference type="GO" id="GO:0070973">
    <property type="term" value="P:protein localization to endoplasmic reticulum exit site"/>
    <property type="evidence" value="ECO:0007669"/>
    <property type="project" value="TreeGrafter"/>
</dbReference>
<dbReference type="InterPro" id="IPR024298">
    <property type="entry name" value="Sec16_Sec23-bd"/>
</dbReference>
<dbReference type="Gramene" id="AUR62043758-RA">
    <property type="protein sequence ID" value="AUR62043758-RA:cds"/>
    <property type="gene ID" value="AUR62043758"/>
</dbReference>
<evidence type="ECO:0000259" key="9">
    <source>
        <dbReference type="Pfam" id="PF12932"/>
    </source>
</evidence>
<sequence length="1352" mass="146378">MASIPPFELEDQTDEDFFDKLVNDDDDDDVSSKTTGLIHASDLLDGNESDELKEFANLSAGEISRGDSGTDTVKVVGNCDNMGIQSLEARGEQVVVDGEANSSLVSLDSSVLDNGLRREMGNFYTEAKAVPGNEARKNEVTESLFSHNEYQGSTGAFTEQPPNEGDTYSIEYWESLYPGWKYDPNTAQWYQLHGSDGVLNGQESFDITAGNIQGTFGANGDSLWKTSNVQSSQNFNAQQTAQSAVGTISQLSMTENLSGHNSILQQYEETQYPAHMIFDSQYPGWYYDTIAQQWFSLEVYHATDQTSNSQVQNGFLSSAGYTHASSTSSQGINNDGLQGPRGEGLENFVATTNFSVVPSWQRFNDNNSYGNNQLCQETPSGSTGSLETYKQTSQSNDNSNWAGGLSNFSAENNFQLFNHAQQALQNEQPTQYPTGHYSSQNAAAVPQPLFSNAHHVSYTPSEGRSSAGRPPHALVTFGFGGKLVVMKDNNIGGFSALGSKDSDGCFLSVLNLMEVVSLSKDPSCSETSAYSYFHSLCNQSFPGPLIGGNVGSKDMNKWIDDKISNSESLEMNYGKRQGSKLLLSLLKIACQHYGKLRSFGGDTGLKENDLPESAVAKLFASSKRSDGQFNVYNAISNCLMTLPSEAQIQTTATEVQNLLISGRKKEALQRAQDGHLWGFALILARELGDQLYADTVKKMAVSQLVVGSPLRTLCLLIARKPEEVFCNSTMPANDVYEAVNMLPQSMQYAKQNAGFSMLENWEENLAVITANRTENDHLVIIHLGDCLLKEKHDVTAAHICYLVAEAGFEQYSDSARLCLIGADHWNFPRTYASPEAIQMTELYEYAKVLGNSQFLLLQLQPYKLIYAHILAEVGRISDSLKYCQAVYKSLKIGRSPEADTLKQLLSSLEERIRTHQQSGYAGNLAPAKIVGKLLNFIDNTAHRVVGGLPPPGPSSLTQSSYQGSENQFQTLGPKVTGSQSIMGVSSLTPLASTNVTGSQSTMGLSSLTPSASMEPISQWAVDESKMTLQTRSISEPDIGKTKPDQVDSSNEATSSSTVVKQSGSAGTSRFGRFNFGAQILQKTVGLVLKPLQGRQAKLGDTNKFYYDEKLKRWVEEGAEPTPEESALPPPPTAAFQNGRSDYNLKNALNDGMHAINGDPPSSSTPESSPAIPSMPSSNQFSARSRMGVRSRYVDTFNKGGGASTNLFQAPSVPSAKPANLTGTKFFIPMAAPTNEQPSGTDSGSGNEISLSGENSSSDPFQNLAPAPIGTMQRFSSVDTLPSKGAMDSGISSLAPQSRRTASWSAVQSDTFSPPSTSEIKASPLSSMPGDQLLGNLHMDRDNSGDDLQEVEL</sequence>
<feature type="compositionally biased region" description="Polar residues" evidence="7">
    <location>
        <begin position="1233"/>
        <end position="1260"/>
    </location>
</feature>
<reference evidence="10" key="1">
    <citation type="journal article" date="2017" name="Nature">
        <title>The genome of Chenopodium quinoa.</title>
        <authorList>
            <person name="Jarvis D.E."/>
            <person name="Ho Y.S."/>
            <person name="Lightfoot D.J."/>
            <person name="Schmoeckel S.M."/>
            <person name="Li B."/>
            <person name="Borm T.J.A."/>
            <person name="Ohyanagi H."/>
            <person name="Mineta K."/>
            <person name="Michell C.T."/>
            <person name="Saber N."/>
            <person name="Kharbatia N.M."/>
            <person name="Rupper R.R."/>
            <person name="Sharp A.R."/>
            <person name="Dally N."/>
            <person name="Boughton B.A."/>
            <person name="Woo Y.H."/>
            <person name="Gao G."/>
            <person name="Schijlen E.G.W.M."/>
            <person name="Guo X."/>
            <person name="Momin A.A."/>
            <person name="Negrao S."/>
            <person name="Al-Babili S."/>
            <person name="Gehring C."/>
            <person name="Roessner U."/>
            <person name="Jung C."/>
            <person name="Murphy K."/>
            <person name="Arold S.T."/>
            <person name="Gojobori T."/>
            <person name="van der Linden C.G."/>
            <person name="van Loo E.N."/>
            <person name="Jellen E.N."/>
            <person name="Maughan P.J."/>
            <person name="Tester M."/>
        </authorList>
    </citation>
    <scope>NUCLEOTIDE SEQUENCE [LARGE SCALE GENOMIC DNA]</scope>
    <source>
        <strain evidence="10">cv. PI 614886</strain>
    </source>
</reference>
<name>A0A803NCE1_CHEQI</name>
<feature type="region of interest" description="Disordered" evidence="7">
    <location>
        <begin position="1117"/>
        <end position="1186"/>
    </location>
</feature>
<evidence type="ECO:0000256" key="7">
    <source>
        <dbReference type="SAM" id="MobiDB-lite"/>
    </source>
</evidence>
<dbReference type="EnsemblPlants" id="AUR62043758-RA">
    <property type="protein sequence ID" value="AUR62043758-RA:cds"/>
    <property type="gene ID" value="AUR62043758"/>
</dbReference>
<evidence type="ECO:0000256" key="4">
    <source>
        <dbReference type="ARBA" id="ARBA00022824"/>
    </source>
</evidence>
<dbReference type="InterPro" id="IPR024340">
    <property type="entry name" value="Sec16_CCD"/>
</dbReference>
<accession>A0A803NCE1</accession>
<protein>
    <recommendedName>
        <fullName evidence="6">Protein transport protein sec16</fullName>
    </recommendedName>
</protein>
<keyword evidence="6" id="KW-0333">Golgi apparatus</keyword>
<evidence type="ECO:0000256" key="5">
    <source>
        <dbReference type="ARBA" id="ARBA00022892"/>
    </source>
</evidence>
<dbReference type="Proteomes" id="UP000596660">
    <property type="component" value="Unplaced"/>
</dbReference>
<dbReference type="PANTHER" id="PTHR13402:SF6">
    <property type="entry name" value="SECRETORY 16, ISOFORM I"/>
    <property type="match status" value="1"/>
</dbReference>
<dbReference type="GO" id="GO:0000139">
    <property type="term" value="C:Golgi membrane"/>
    <property type="evidence" value="ECO:0007669"/>
    <property type="project" value="UniProtKB-SubCell"/>
</dbReference>
<dbReference type="GO" id="GO:0012507">
    <property type="term" value="C:ER to Golgi transport vesicle membrane"/>
    <property type="evidence" value="ECO:0007669"/>
    <property type="project" value="TreeGrafter"/>
</dbReference>
<evidence type="ECO:0000256" key="6">
    <source>
        <dbReference type="RuleBase" id="RU364101"/>
    </source>
</evidence>
<feature type="domain" description="Sec16 central conserved" evidence="9">
    <location>
        <begin position="472"/>
        <end position="594"/>
    </location>
</feature>
<dbReference type="Pfam" id="PF12932">
    <property type="entry name" value="Sec16"/>
    <property type="match status" value="1"/>
</dbReference>
<comment type="subcellular location">
    <subcellularLocation>
        <location evidence="1">Endoplasmic reticulum</location>
    </subcellularLocation>
    <subcellularLocation>
        <location evidence="6">Golgi apparatus membrane</location>
    </subcellularLocation>
</comment>